<dbReference type="SUPFAM" id="SSF50341">
    <property type="entry name" value="CheW-like"/>
    <property type="match status" value="1"/>
</dbReference>
<comment type="catalytic activity">
    <reaction evidence="1">
        <text>ATP + protein L-histidine = ADP + protein N-phospho-L-histidine.</text>
        <dbReference type="EC" id="2.7.13.3"/>
    </reaction>
</comment>
<dbReference type="InterPro" id="IPR036097">
    <property type="entry name" value="HisK_dim/P_sf"/>
</dbReference>
<dbReference type="PRINTS" id="PR00344">
    <property type="entry name" value="BCTRLSENSOR"/>
</dbReference>
<dbReference type="SMART" id="SM00387">
    <property type="entry name" value="HATPase_c"/>
    <property type="match status" value="1"/>
</dbReference>
<dbReference type="InterPro" id="IPR037006">
    <property type="entry name" value="CheA-like_homodim_sf"/>
</dbReference>
<dbReference type="Pfam" id="PF01627">
    <property type="entry name" value="Hpt"/>
    <property type="match status" value="1"/>
</dbReference>
<evidence type="ECO:0000313" key="16">
    <source>
        <dbReference type="EMBL" id="UWM52990.1"/>
    </source>
</evidence>
<dbReference type="SMART" id="SM00260">
    <property type="entry name" value="CheW"/>
    <property type="match status" value="1"/>
</dbReference>
<dbReference type="Pfam" id="PF02895">
    <property type="entry name" value="H-kinase_dim"/>
    <property type="match status" value="1"/>
</dbReference>
<evidence type="ECO:0000256" key="5">
    <source>
        <dbReference type="ARBA" id="ARBA00022553"/>
    </source>
</evidence>
<feature type="domain" description="Histidine kinase" evidence="13">
    <location>
        <begin position="303"/>
        <end position="540"/>
    </location>
</feature>
<dbReference type="KEGG" id="ssai:N0B31_12605"/>
<dbReference type="InterPro" id="IPR004358">
    <property type="entry name" value="Sig_transdc_His_kin-like_C"/>
</dbReference>
<keyword evidence="5 11" id="KW-0597">Phosphoprotein</keyword>
<dbReference type="GO" id="GO:0000155">
    <property type="term" value="F:phosphorelay sensor kinase activity"/>
    <property type="evidence" value="ECO:0007669"/>
    <property type="project" value="InterPro"/>
</dbReference>
<dbReference type="Proteomes" id="UP001057580">
    <property type="component" value="Chromosome"/>
</dbReference>
<evidence type="ECO:0000259" key="15">
    <source>
        <dbReference type="PROSITE" id="PS50894"/>
    </source>
</evidence>
<evidence type="ECO:0000256" key="11">
    <source>
        <dbReference type="PROSITE-ProRule" id="PRU00110"/>
    </source>
</evidence>
<evidence type="ECO:0000256" key="12">
    <source>
        <dbReference type="SAM" id="MobiDB-lite"/>
    </source>
</evidence>
<keyword evidence="17" id="KW-1185">Reference proteome</keyword>
<dbReference type="GO" id="GO:0005737">
    <property type="term" value="C:cytoplasm"/>
    <property type="evidence" value="ECO:0007669"/>
    <property type="project" value="InterPro"/>
</dbReference>
<gene>
    <name evidence="16" type="ORF">N0B31_12605</name>
</gene>
<dbReference type="PROSITE" id="PS50894">
    <property type="entry name" value="HPT"/>
    <property type="match status" value="1"/>
</dbReference>
<keyword evidence="9" id="KW-0067">ATP-binding</keyword>
<evidence type="ECO:0000259" key="14">
    <source>
        <dbReference type="PROSITE" id="PS50851"/>
    </source>
</evidence>
<feature type="region of interest" description="Disordered" evidence="12">
    <location>
        <begin position="243"/>
        <end position="291"/>
    </location>
</feature>
<feature type="modified residue" description="Phosphohistidine" evidence="11">
    <location>
        <position position="45"/>
    </location>
</feature>
<name>A0A9E7R1M7_9EURY</name>
<dbReference type="Gene3D" id="3.30.565.10">
    <property type="entry name" value="Histidine kinase-like ATPase, C-terminal domain"/>
    <property type="match status" value="1"/>
</dbReference>
<feature type="domain" description="HPt" evidence="15">
    <location>
        <begin position="1"/>
        <end position="102"/>
    </location>
</feature>
<dbReference type="Pfam" id="PF01584">
    <property type="entry name" value="CheW"/>
    <property type="match status" value="1"/>
</dbReference>
<dbReference type="CDD" id="cd00088">
    <property type="entry name" value="HPT"/>
    <property type="match status" value="1"/>
</dbReference>
<feature type="region of interest" description="Disordered" evidence="12">
    <location>
        <begin position="128"/>
        <end position="147"/>
    </location>
</feature>
<reference evidence="16" key="1">
    <citation type="submission" date="2022-09" db="EMBL/GenBank/DDBJ databases">
        <title>Diverse halophilic archaea isolated from saline environments.</title>
        <authorList>
            <person name="Cui H.-L."/>
        </authorList>
    </citation>
    <scope>NUCLEOTIDE SEQUENCE</scope>
    <source>
        <strain evidence="16">ZS-35-S2</strain>
    </source>
</reference>
<dbReference type="PANTHER" id="PTHR43395:SF10">
    <property type="entry name" value="CHEMOTAXIS PROTEIN CHEA"/>
    <property type="match status" value="1"/>
</dbReference>
<dbReference type="Gene3D" id="1.20.120.160">
    <property type="entry name" value="HPT domain"/>
    <property type="match status" value="1"/>
</dbReference>
<evidence type="ECO:0000256" key="3">
    <source>
        <dbReference type="ARBA" id="ARBA00021495"/>
    </source>
</evidence>
<dbReference type="InterPro" id="IPR003594">
    <property type="entry name" value="HATPase_dom"/>
</dbReference>
<dbReference type="GO" id="GO:0006935">
    <property type="term" value="P:chemotaxis"/>
    <property type="evidence" value="ECO:0007669"/>
    <property type="project" value="UniProtKB-KW"/>
</dbReference>
<dbReference type="InterPro" id="IPR036890">
    <property type="entry name" value="HATPase_C_sf"/>
</dbReference>
<dbReference type="SUPFAM" id="SSF47384">
    <property type="entry name" value="Homodimeric domain of signal transducing histidine kinase"/>
    <property type="match status" value="1"/>
</dbReference>
<accession>A0A9E7R1M7</accession>
<dbReference type="Gene3D" id="2.30.30.40">
    <property type="entry name" value="SH3 Domains"/>
    <property type="match status" value="1"/>
</dbReference>
<evidence type="ECO:0000256" key="8">
    <source>
        <dbReference type="ARBA" id="ARBA00022777"/>
    </source>
</evidence>
<dbReference type="SMART" id="SM00073">
    <property type="entry name" value="HPT"/>
    <property type="match status" value="1"/>
</dbReference>
<feature type="compositionally biased region" description="Acidic residues" evidence="12">
    <location>
        <begin position="267"/>
        <end position="277"/>
    </location>
</feature>
<proteinExistence type="predicted"/>
<dbReference type="InterPro" id="IPR036061">
    <property type="entry name" value="CheW-like_dom_sf"/>
</dbReference>
<dbReference type="InterPro" id="IPR051315">
    <property type="entry name" value="Bact_Chemotaxis_CheA"/>
</dbReference>
<keyword evidence="7" id="KW-0547">Nucleotide-binding</keyword>
<dbReference type="InterPro" id="IPR008207">
    <property type="entry name" value="Sig_transdc_His_kin_Hpt_dom"/>
</dbReference>
<dbReference type="GO" id="GO:0005524">
    <property type="term" value="F:ATP binding"/>
    <property type="evidence" value="ECO:0007669"/>
    <property type="project" value="UniProtKB-KW"/>
</dbReference>
<dbReference type="InterPro" id="IPR036641">
    <property type="entry name" value="HPT_dom_sf"/>
</dbReference>
<dbReference type="PROSITE" id="PS50109">
    <property type="entry name" value="HIS_KIN"/>
    <property type="match status" value="1"/>
</dbReference>
<protein>
    <recommendedName>
        <fullName evidence="3">Chemotaxis protein CheA</fullName>
        <ecNumber evidence="2">2.7.13.3</ecNumber>
    </recommendedName>
</protein>
<dbReference type="CDD" id="cd16916">
    <property type="entry name" value="HATPase_CheA-like"/>
    <property type="match status" value="1"/>
</dbReference>
<evidence type="ECO:0000256" key="7">
    <source>
        <dbReference type="ARBA" id="ARBA00022741"/>
    </source>
</evidence>
<dbReference type="FunFam" id="3.30.565.10:FF:000016">
    <property type="entry name" value="Chemotaxis protein CheA, putative"/>
    <property type="match status" value="1"/>
</dbReference>
<evidence type="ECO:0000256" key="6">
    <source>
        <dbReference type="ARBA" id="ARBA00022679"/>
    </source>
</evidence>
<dbReference type="InterPro" id="IPR005467">
    <property type="entry name" value="His_kinase_dom"/>
</dbReference>
<evidence type="ECO:0000313" key="17">
    <source>
        <dbReference type="Proteomes" id="UP001057580"/>
    </source>
</evidence>
<dbReference type="SMART" id="SM01231">
    <property type="entry name" value="H-kinase_dim"/>
    <property type="match status" value="1"/>
</dbReference>
<dbReference type="RefSeq" id="WP_260591985.1">
    <property type="nucleotide sequence ID" value="NZ_CP104003.1"/>
</dbReference>
<dbReference type="EMBL" id="CP104003">
    <property type="protein sequence ID" value="UWM52990.1"/>
    <property type="molecule type" value="Genomic_DNA"/>
</dbReference>
<dbReference type="InterPro" id="IPR002545">
    <property type="entry name" value="CheW-lke_dom"/>
</dbReference>
<dbReference type="SUPFAM" id="SSF47226">
    <property type="entry name" value="Histidine-containing phosphotransfer domain, HPT domain"/>
    <property type="match status" value="1"/>
</dbReference>
<evidence type="ECO:0000256" key="9">
    <source>
        <dbReference type="ARBA" id="ARBA00022840"/>
    </source>
</evidence>
<keyword evidence="4" id="KW-0145">Chemotaxis</keyword>
<keyword evidence="10" id="KW-0902">Two-component regulatory system</keyword>
<dbReference type="InterPro" id="IPR004105">
    <property type="entry name" value="CheA-like_dim"/>
</dbReference>
<evidence type="ECO:0000256" key="2">
    <source>
        <dbReference type="ARBA" id="ARBA00012438"/>
    </source>
</evidence>
<keyword evidence="6" id="KW-0808">Transferase</keyword>
<dbReference type="PROSITE" id="PS50851">
    <property type="entry name" value="CHEW"/>
    <property type="match status" value="1"/>
</dbReference>
<organism evidence="16 17">
    <name type="scientific">Salinirubellus salinus</name>
    <dbReference type="NCBI Taxonomy" id="1364945"/>
    <lineage>
        <taxon>Archaea</taxon>
        <taxon>Methanobacteriati</taxon>
        <taxon>Methanobacteriota</taxon>
        <taxon>Stenosarchaea group</taxon>
        <taxon>Halobacteria</taxon>
        <taxon>Halobacteriales</taxon>
        <taxon>Natronomonadaceae</taxon>
        <taxon>Salinirubellus</taxon>
    </lineage>
</organism>
<evidence type="ECO:0000256" key="1">
    <source>
        <dbReference type="ARBA" id="ARBA00000085"/>
    </source>
</evidence>
<dbReference type="Pfam" id="PF02518">
    <property type="entry name" value="HATPase_c"/>
    <property type="match status" value="1"/>
</dbReference>
<dbReference type="GeneID" id="74943277"/>
<feature type="domain" description="CheW-like" evidence="14">
    <location>
        <begin position="542"/>
        <end position="692"/>
    </location>
</feature>
<evidence type="ECO:0000259" key="13">
    <source>
        <dbReference type="PROSITE" id="PS50109"/>
    </source>
</evidence>
<evidence type="ECO:0000256" key="10">
    <source>
        <dbReference type="ARBA" id="ARBA00023012"/>
    </source>
</evidence>
<dbReference type="Gene3D" id="1.10.287.560">
    <property type="entry name" value="Histidine kinase CheA-like, homodimeric domain"/>
    <property type="match status" value="1"/>
</dbReference>
<sequence length="695" mass="73537">MHDDVYQEFINEAEESIDDLNNALLELESNPDDRDAMDRIFRRAHTLKGNFGAMGFASGATLAHAVEDLLDDVRDDELAVTPALMDLVFAGVDRLEAIVADIEATGTPETEVDDVVDQIRAVLDGETVVDSADGDPTPTDPATGPSAVVPEGVREAADGGPVVRATVTLQTGEMKGVDAGLFLGDLPADLPLYGTTPDREALEAGEFDETVALYAAPVDDLAATLEGCWGVTGVEVTTVEADGAPDAVAGGEAESGAESGGGRAFETDTEADTEAGPDADGSTPKRASNTTVRSVRIDVGQLDELHELVEQLVTSRIKLRRVVDATDDRTAADAMDELEKISTNLQNTVMNMRLIPLRKVVSKFPRLVRDLARSQDKQIDLVIAGDDIELDRTILDEIADPLMHVLRNAADHGIEPPDDREMAGKPRTGTIELTATREQDHVVVEVRDDGGGIDADAIREKAAERGLHSPAELESMEDSAVHDLVFHPGFSTADEVTDVSGRGVGMDVVRTTVRKLDGNVSVDSTPGEGTLFTIRLPVSVAIIRILLVEVGGQEFGLPVSSVDEVLQTERVHTVNGREVLSHEDRVYPLVHLNRVLGDGAVASGGDGGLAADGGVRSSEAAATSGGMLVRIKPTERPVALHCDRVTQQEEVVVKPFEGPLHDVEGLSGAAVIGDGKVIPILDVATLPSSQGEVGP</sequence>
<keyword evidence="8" id="KW-0418">Kinase</keyword>
<dbReference type="PANTHER" id="PTHR43395">
    <property type="entry name" value="SENSOR HISTIDINE KINASE CHEA"/>
    <property type="match status" value="1"/>
</dbReference>
<dbReference type="AlphaFoldDB" id="A0A9E7R1M7"/>
<dbReference type="EC" id="2.7.13.3" evidence="2"/>
<dbReference type="SUPFAM" id="SSF55874">
    <property type="entry name" value="ATPase domain of HSP90 chaperone/DNA topoisomerase II/histidine kinase"/>
    <property type="match status" value="1"/>
</dbReference>
<feature type="compositionally biased region" description="Low complexity" evidence="12">
    <location>
        <begin position="130"/>
        <end position="147"/>
    </location>
</feature>
<evidence type="ECO:0000256" key="4">
    <source>
        <dbReference type="ARBA" id="ARBA00022500"/>
    </source>
</evidence>